<comment type="catalytic activity">
    <reaction evidence="1">
        <text>ATP + protein L-histidine = ADP + protein N-phospho-L-histidine.</text>
        <dbReference type="EC" id="2.7.13.3"/>
    </reaction>
</comment>
<dbReference type="SUPFAM" id="SSF47384">
    <property type="entry name" value="Homodimeric domain of signal transducing histidine kinase"/>
    <property type="match status" value="1"/>
</dbReference>
<keyword evidence="4" id="KW-1133">Transmembrane helix</keyword>
<feature type="transmembrane region" description="Helical" evidence="4">
    <location>
        <begin position="12"/>
        <end position="31"/>
    </location>
</feature>
<keyword evidence="4" id="KW-0472">Membrane</keyword>
<evidence type="ECO:0000259" key="5">
    <source>
        <dbReference type="PROSITE" id="PS50109"/>
    </source>
</evidence>
<protein>
    <recommendedName>
        <fullName evidence="2">histidine kinase</fullName>
        <ecNumber evidence="2">2.7.13.3</ecNumber>
    </recommendedName>
</protein>
<dbReference type="PROSITE" id="PS50109">
    <property type="entry name" value="HIS_KIN"/>
    <property type="match status" value="1"/>
</dbReference>
<dbReference type="CDD" id="cd00082">
    <property type="entry name" value="HisKA"/>
    <property type="match status" value="1"/>
</dbReference>
<dbReference type="Gene3D" id="3.30.565.10">
    <property type="entry name" value="Histidine kinase-like ATPase, C-terminal domain"/>
    <property type="match status" value="1"/>
</dbReference>
<feature type="transmembrane region" description="Helical" evidence="4">
    <location>
        <begin position="80"/>
        <end position="99"/>
    </location>
</feature>
<evidence type="ECO:0000256" key="1">
    <source>
        <dbReference type="ARBA" id="ARBA00000085"/>
    </source>
</evidence>
<keyword evidence="4" id="KW-0812">Transmembrane</keyword>
<dbReference type="PRINTS" id="PR00344">
    <property type="entry name" value="BCTRLSENSOR"/>
</dbReference>
<feature type="transmembrane region" description="Helical" evidence="4">
    <location>
        <begin position="43"/>
        <end position="68"/>
    </location>
</feature>
<feature type="transmembrane region" description="Helical" evidence="4">
    <location>
        <begin position="144"/>
        <end position="165"/>
    </location>
</feature>
<dbReference type="PANTHER" id="PTHR43065">
    <property type="entry name" value="SENSOR HISTIDINE KINASE"/>
    <property type="match status" value="1"/>
</dbReference>
<dbReference type="InterPro" id="IPR036890">
    <property type="entry name" value="HATPase_C_sf"/>
</dbReference>
<dbReference type="PROSITE" id="PS50113">
    <property type="entry name" value="PAC"/>
    <property type="match status" value="1"/>
</dbReference>
<dbReference type="Pfam" id="PF02518">
    <property type="entry name" value="HATPase_c"/>
    <property type="match status" value="1"/>
</dbReference>
<gene>
    <name evidence="8" type="ORF">AVDCRST_MAG27-1468</name>
</gene>
<dbReference type="InterPro" id="IPR003594">
    <property type="entry name" value="HATPase_dom"/>
</dbReference>
<keyword evidence="3" id="KW-0597">Phosphoprotein</keyword>
<dbReference type="InterPro" id="IPR003661">
    <property type="entry name" value="HisK_dim/P_dom"/>
</dbReference>
<evidence type="ECO:0000256" key="2">
    <source>
        <dbReference type="ARBA" id="ARBA00012438"/>
    </source>
</evidence>
<dbReference type="InterPro" id="IPR005330">
    <property type="entry name" value="MHYT_dom"/>
</dbReference>
<feature type="transmembrane region" description="Helical" evidence="4">
    <location>
        <begin position="177"/>
        <end position="195"/>
    </location>
</feature>
<dbReference type="AlphaFoldDB" id="A0A6J4I1D7"/>
<dbReference type="Gene3D" id="3.30.450.20">
    <property type="entry name" value="PAS domain"/>
    <property type="match status" value="1"/>
</dbReference>
<dbReference type="Pfam" id="PF00512">
    <property type="entry name" value="HisKA"/>
    <property type="match status" value="1"/>
</dbReference>
<dbReference type="Pfam" id="PF08448">
    <property type="entry name" value="PAS_4"/>
    <property type="match status" value="1"/>
</dbReference>
<dbReference type="Gene3D" id="1.10.287.130">
    <property type="match status" value="1"/>
</dbReference>
<dbReference type="InterPro" id="IPR004358">
    <property type="entry name" value="Sig_transdc_His_kin-like_C"/>
</dbReference>
<dbReference type="EC" id="2.7.13.3" evidence="2"/>
<accession>A0A6J4I1D7</accession>
<proteinExistence type="predicted"/>
<dbReference type="InterPro" id="IPR035965">
    <property type="entry name" value="PAS-like_dom_sf"/>
</dbReference>
<reference evidence="8" key="1">
    <citation type="submission" date="2020-02" db="EMBL/GenBank/DDBJ databases">
        <authorList>
            <person name="Meier V. D."/>
        </authorList>
    </citation>
    <scope>NUCLEOTIDE SEQUENCE</scope>
    <source>
        <strain evidence="8">AVDCRST_MAG27</strain>
    </source>
</reference>
<evidence type="ECO:0000256" key="3">
    <source>
        <dbReference type="ARBA" id="ARBA00022553"/>
    </source>
</evidence>
<feature type="domain" description="Histidine kinase" evidence="5">
    <location>
        <begin position="385"/>
        <end position="608"/>
    </location>
</feature>
<evidence type="ECO:0000256" key="4">
    <source>
        <dbReference type="PROSITE-ProRule" id="PRU00244"/>
    </source>
</evidence>
<dbReference type="SMART" id="SM00388">
    <property type="entry name" value="HisKA"/>
    <property type="match status" value="1"/>
</dbReference>
<feature type="transmembrane region" description="Helical" evidence="4">
    <location>
        <begin position="215"/>
        <end position="236"/>
    </location>
</feature>
<dbReference type="InterPro" id="IPR036097">
    <property type="entry name" value="HisK_dim/P_sf"/>
</dbReference>
<evidence type="ECO:0000259" key="7">
    <source>
        <dbReference type="PROSITE" id="PS50924"/>
    </source>
</evidence>
<evidence type="ECO:0000313" key="8">
    <source>
        <dbReference type="EMBL" id="CAA9239730.1"/>
    </source>
</evidence>
<dbReference type="InterPro" id="IPR000700">
    <property type="entry name" value="PAS-assoc_C"/>
</dbReference>
<sequence length="622" mass="64714">MHHLHSAHEPVLVVLSVVIAVLGSWTALDLFRRVQANAGAIRLWWLAGAATATGGSIWSMHFVAMLAYDLGLPVRYEVRLTVVSLLLAIGATAIGFALAAGRQALPGRGRIAAAALAMGLGICLMHYVGMAAMRLAAMPVYDPLLVTASAAVAIGASALALVLALDERSAPARALGALALGLAIAGMHYTGMAAVTFEPVPGLAARPAEIPAQALAIGVAGCTLLLLTLALVAAMVDRRIERLALREAEALRRSEERLRGVLERLPVGILVSEAGSGRILLANPEAERILARRLDAAAIEALDRAGDPLANALRSGDAADRQPLTHCRPDGATLHLELSLAPMPDGEGQAGLAIATLLDVTARVQAEQVLRRAQRLEAMGQLTGGVAHDFNNLLMVVSGNLQLLVRRTADESLLRLARSAAGAVQRGADITNRLLTFAREQALKPAPVALAELLPDIAEGMLARTLGGRIRVETQVEPGLWPVLADQSELGVALLNIAINARDAMPEGGRLAIAAANAPSAELPERLRAGLAPGDYVALTVTDSGAGMSEEVLARAFEPFFTTKPVGRGSGLGLSQVYGFARQSGGTAQLVSRPGEGTQVTLWLPRAAPASAEASPPGERVA</sequence>
<dbReference type="PANTHER" id="PTHR43065:SF42">
    <property type="entry name" value="TWO-COMPONENT SENSOR PPRA"/>
    <property type="match status" value="1"/>
</dbReference>
<dbReference type="GO" id="GO:0000155">
    <property type="term" value="F:phosphorelay sensor kinase activity"/>
    <property type="evidence" value="ECO:0007669"/>
    <property type="project" value="InterPro"/>
</dbReference>
<dbReference type="SMART" id="SM00387">
    <property type="entry name" value="HATPase_c"/>
    <property type="match status" value="1"/>
</dbReference>
<dbReference type="InterPro" id="IPR013656">
    <property type="entry name" value="PAS_4"/>
</dbReference>
<dbReference type="SUPFAM" id="SSF55874">
    <property type="entry name" value="ATPase domain of HSP90 chaperone/DNA topoisomerase II/histidine kinase"/>
    <property type="match status" value="1"/>
</dbReference>
<dbReference type="Pfam" id="PF03707">
    <property type="entry name" value="MHYT"/>
    <property type="match status" value="3"/>
</dbReference>
<feature type="domain" description="MHYT" evidence="7">
    <location>
        <begin position="8"/>
        <end position="198"/>
    </location>
</feature>
<dbReference type="InterPro" id="IPR005467">
    <property type="entry name" value="His_kinase_dom"/>
</dbReference>
<dbReference type="GO" id="GO:0016020">
    <property type="term" value="C:membrane"/>
    <property type="evidence" value="ECO:0007669"/>
    <property type="project" value="UniProtKB-UniRule"/>
</dbReference>
<dbReference type="PROSITE" id="PS50924">
    <property type="entry name" value="MHYT"/>
    <property type="match status" value="1"/>
</dbReference>
<dbReference type="SUPFAM" id="SSF55785">
    <property type="entry name" value="PYP-like sensor domain (PAS domain)"/>
    <property type="match status" value="1"/>
</dbReference>
<organism evidence="8">
    <name type="scientific">uncultured Craurococcus sp</name>
    <dbReference type="NCBI Taxonomy" id="1135998"/>
    <lineage>
        <taxon>Bacteria</taxon>
        <taxon>Pseudomonadati</taxon>
        <taxon>Pseudomonadota</taxon>
        <taxon>Alphaproteobacteria</taxon>
        <taxon>Acetobacterales</taxon>
        <taxon>Acetobacteraceae</taxon>
        <taxon>Craurococcus</taxon>
        <taxon>environmental samples</taxon>
    </lineage>
</organism>
<feature type="transmembrane region" description="Helical" evidence="4">
    <location>
        <begin position="111"/>
        <end position="132"/>
    </location>
</feature>
<dbReference type="EMBL" id="CADCTD010000058">
    <property type="protein sequence ID" value="CAA9239730.1"/>
    <property type="molecule type" value="Genomic_DNA"/>
</dbReference>
<name>A0A6J4I1D7_9PROT</name>
<feature type="domain" description="PAC" evidence="6">
    <location>
        <begin position="320"/>
        <end position="372"/>
    </location>
</feature>
<evidence type="ECO:0000259" key="6">
    <source>
        <dbReference type="PROSITE" id="PS50113"/>
    </source>
</evidence>